<dbReference type="InterPro" id="IPR036390">
    <property type="entry name" value="WH_DNA-bd_sf"/>
</dbReference>
<evidence type="ECO:0000256" key="6">
    <source>
        <dbReference type="ARBA" id="ARBA00023163"/>
    </source>
</evidence>
<accession>A0A2N8Q2H7</accession>
<dbReference type="Pfam" id="PF02863">
    <property type="entry name" value="Arg_repressor_C"/>
    <property type="match status" value="1"/>
</dbReference>
<dbReference type="EMBL" id="PDXQ01000001">
    <property type="protein sequence ID" value="TRZ34463.1"/>
    <property type="molecule type" value="Genomic_DNA"/>
</dbReference>
<proteinExistence type="inferred from homology"/>
<dbReference type="InterPro" id="IPR001669">
    <property type="entry name" value="Arg_repress"/>
</dbReference>
<keyword evidence="7" id="KW-0678">Repressor</keyword>
<dbReference type="GO" id="GO:0034618">
    <property type="term" value="F:arginine binding"/>
    <property type="evidence" value="ECO:0007669"/>
    <property type="project" value="InterPro"/>
</dbReference>
<evidence type="ECO:0000313" key="12">
    <source>
        <dbReference type="EMBL" id="TRZ34463.1"/>
    </source>
</evidence>
<dbReference type="AlphaFoldDB" id="A0A2N8Q2H7"/>
<protein>
    <recommendedName>
        <fullName evidence="7">Arginine repressor</fullName>
    </recommendedName>
</protein>
<dbReference type="Proteomes" id="UP000288388">
    <property type="component" value="Unassembled WGS sequence"/>
</dbReference>
<dbReference type="SUPFAM" id="SSF55252">
    <property type="entry name" value="C-terminal domain of arginine repressor"/>
    <property type="match status" value="1"/>
</dbReference>
<dbReference type="RefSeq" id="WP_016180542.1">
    <property type="nucleotide sequence ID" value="NZ_CAAKNX010000124.1"/>
</dbReference>
<evidence type="ECO:0000256" key="3">
    <source>
        <dbReference type="ARBA" id="ARBA00022490"/>
    </source>
</evidence>
<evidence type="ECO:0000256" key="7">
    <source>
        <dbReference type="HAMAP-Rule" id="MF_00173"/>
    </source>
</evidence>
<comment type="subcellular location">
    <subcellularLocation>
        <location evidence="1 7">Cytoplasm</location>
    </subcellularLocation>
</comment>
<feature type="domain" description="Arginine repressor C-terminal" evidence="9">
    <location>
        <begin position="80"/>
        <end position="145"/>
    </location>
</feature>
<keyword evidence="4 7" id="KW-0805">Transcription regulation</keyword>
<comment type="caution">
    <text evidence="12">The sequence shown here is derived from an EMBL/GenBank/DDBJ whole genome shotgun (WGS) entry which is preliminary data.</text>
</comment>
<feature type="domain" description="Arginine repressor DNA-binding" evidence="8">
    <location>
        <begin position="1"/>
        <end position="68"/>
    </location>
</feature>
<evidence type="ECO:0000313" key="11">
    <source>
        <dbReference type="EMBL" id="RVU94715.1"/>
    </source>
</evidence>
<dbReference type="PANTHER" id="PTHR34471">
    <property type="entry name" value="ARGININE REPRESSOR"/>
    <property type="match status" value="1"/>
</dbReference>
<evidence type="ECO:0000256" key="2">
    <source>
        <dbReference type="ARBA" id="ARBA00008316"/>
    </source>
</evidence>
<evidence type="ECO:0000256" key="5">
    <source>
        <dbReference type="ARBA" id="ARBA00023125"/>
    </source>
</evidence>
<keyword evidence="3 7" id="KW-0963">Cytoplasm</keyword>
<dbReference type="EMBL" id="JARPWH010000013">
    <property type="protein sequence ID" value="MDT2401845.1"/>
    <property type="molecule type" value="Genomic_DNA"/>
</dbReference>
<reference evidence="11 13" key="2">
    <citation type="submission" date="2018-12" db="EMBL/GenBank/DDBJ databases">
        <title>A novel vanA-carrying plasmid in a clinical isolate of Enterococcus avium.</title>
        <authorList>
            <person name="Bernasconi O.J."/>
            <person name="Luzzaro F."/>
            <person name="Endimiani A."/>
        </authorList>
    </citation>
    <scope>NUCLEOTIDE SEQUENCE [LARGE SCALE GENOMIC DNA]</scope>
    <source>
        <strain evidence="11 13">LC0559/18</strain>
    </source>
</reference>
<dbReference type="HAMAP" id="MF_00173">
    <property type="entry name" value="Arg_repressor"/>
    <property type="match status" value="1"/>
</dbReference>
<dbReference type="SUPFAM" id="SSF46785">
    <property type="entry name" value="Winged helix' DNA-binding domain"/>
    <property type="match status" value="1"/>
</dbReference>
<comment type="similarity">
    <text evidence="2 7">Belongs to the ArgR family.</text>
</comment>
<dbReference type="InterPro" id="IPR036251">
    <property type="entry name" value="Arg_repress_C_sf"/>
</dbReference>
<dbReference type="InterPro" id="IPR020900">
    <property type="entry name" value="Arg_repress_DNA-bd"/>
</dbReference>
<dbReference type="GO" id="GO:0003677">
    <property type="term" value="F:DNA binding"/>
    <property type="evidence" value="ECO:0007669"/>
    <property type="project" value="UniProtKB-KW"/>
</dbReference>
<dbReference type="InterPro" id="IPR020899">
    <property type="entry name" value="Arg_repress_C"/>
</dbReference>
<sequence>MRKQERHRIITQLLSEYDVKKQEDFVAILAQQGVTVTQATISRDIKEMKLIKVPAQNGGYRYSMPRKEQEDVNEKLADLLKEAVISVDQMEKFVNVKTLPGNASACANLLEKQFTKVLFTTLNDDDGVLMIARTEEDARRIKQDIAEKSQNN</sequence>
<dbReference type="GO" id="GO:1900079">
    <property type="term" value="P:regulation of arginine biosynthetic process"/>
    <property type="evidence" value="ECO:0007669"/>
    <property type="project" value="UniProtKB-UniRule"/>
</dbReference>
<dbReference type="Proteomes" id="UP001260773">
    <property type="component" value="Unassembled WGS sequence"/>
</dbReference>
<dbReference type="Pfam" id="PF01316">
    <property type="entry name" value="Arg_repressor"/>
    <property type="match status" value="1"/>
</dbReference>
<dbReference type="EMBL" id="RYZS01000001">
    <property type="protein sequence ID" value="RVU94715.1"/>
    <property type="molecule type" value="Genomic_DNA"/>
</dbReference>
<dbReference type="Gene3D" id="1.10.10.10">
    <property type="entry name" value="Winged helix-like DNA-binding domain superfamily/Winged helix DNA-binding domain"/>
    <property type="match status" value="1"/>
</dbReference>
<evidence type="ECO:0000313" key="10">
    <source>
        <dbReference type="EMBL" id="MDT2401845.1"/>
    </source>
</evidence>
<keyword evidence="6 7" id="KW-0804">Transcription</keyword>
<keyword evidence="7" id="KW-0028">Amino-acid biosynthesis</keyword>
<dbReference type="PRINTS" id="PR01467">
    <property type="entry name" value="ARGREPRESSOR"/>
</dbReference>
<dbReference type="Gene3D" id="3.30.1360.40">
    <property type="match status" value="1"/>
</dbReference>
<dbReference type="GO" id="GO:0005737">
    <property type="term" value="C:cytoplasm"/>
    <property type="evidence" value="ECO:0007669"/>
    <property type="project" value="UniProtKB-SubCell"/>
</dbReference>
<dbReference type="GO" id="GO:0003700">
    <property type="term" value="F:DNA-binding transcription factor activity"/>
    <property type="evidence" value="ECO:0007669"/>
    <property type="project" value="UniProtKB-UniRule"/>
</dbReference>
<dbReference type="UniPathway" id="UPA00068"/>
<dbReference type="Proteomes" id="UP000316316">
    <property type="component" value="Unassembled WGS sequence"/>
</dbReference>
<dbReference type="GO" id="GO:0051259">
    <property type="term" value="P:protein complex oligomerization"/>
    <property type="evidence" value="ECO:0007669"/>
    <property type="project" value="InterPro"/>
</dbReference>
<comment type="function">
    <text evidence="7">Regulates arginine biosynthesis genes.</text>
</comment>
<evidence type="ECO:0000259" key="8">
    <source>
        <dbReference type="Pfam" id="PF01316"/>
    </source>
</evidence>
<evidence type="ECO:0000313" key="13">
    <source>
        <dbReference type="Proteomes" id="UP000288388"/>
    </source>
</evidence>
<evidence type="ECO:0000256" key="1">
    <source>
        <dbReference type="ARBA" id="ARBA00004496"/>
    </source>
</evidence>
<comment type="pathway">
    <text evidence="7">Amino-acid biosynthesis; L-arginine biosynthesis [regulation].</text>
</comment>
<dbReference type="GeneID" id="69567375"/>
<reference evidence="12 14" key="1">
    <citation type="submission" date="2017-10" db="EMBL/GenBank/DDBJ databases">
        <title>FDA dAtabase for Regulatory Grade micrObial Sequences (FDA-ARGOS): Supporting development and validation of Infectious Disease Dx tests.</title>
        <authorList>
            <person name="Campos J."/>
            <person name="Goldberg B."/>
            <person name="Tallon L.J."/>
            <person name="Sadzewicz L."/>
            <person name="Sengamalay N."/>
            <person name="Ott S."/>
            <person name="Godinez A."/>
            <person name="Nagaraj S."/>
            <person name="Vyas G."/>
            <person name="Aluvathingal J."/>
            <person name="Nadendla S."/>
            <person name="Geyer C."/>
            <person name="Nandy P."/>
            <person name="Hobson J."/>
            <person name="Sichtig H."/>
        </authorList>
    </citation>
    <scope>NUCLEOTIDE SEQUENCE [LARGE SCALE GENOMIC DNA]</scope>
    <source>
        <strain evidence="12 14">FDAARGOS_185</strain>
    </source>
</reference>
<keyword evidence="5 7" id="KW-0238">DNA-binding</keyword>
<dbReference type="GO" id="GO:0006526">
    <property type="term" value="P:L-arginine biosynthetic process"/>
    <property type="evidence" value="ECO:0007669"/>
    <property type="project" value="UniProtKB-UniPathway"/>
</dbReference>
<name>A0A2N8Q2H7_ENTAV</name>
<dbReference type="PANTHER" id="PTHR34471:SF1">
    <property type="entry name" value="ARGININE REPRESSOR"/>
    <property type="match status" value="1"/>
</dbReference>
<evidence type="ECO:0000259" key="9">
    <source>
        <dbReference type="Pfam" id="PF02863"/>
    </source>
</evidence>
<dbReference type="InterPro" id="IPR036388">
    <property type="entry name" value="WH-like_DNA-bd_sf"/>
</dbReference>
<keyword evidence="7" id="KW-0055">Arginine biosynthesis</keyword>
<evidence type="ECO:0000256" key="4">
    <source>
        <dbReference type="ARBA" id="ARBA00023015"/>
    </source>
</evidence>
<evidence type="ECO:0000313" key="14">
    <source>
        <dbReference type="Proteomes" id="UP000316316"/>
    </source>
</evidence>
<gene>
    <name evidence="7" type="primary">argR</name>
    <name evidence="12" type="ORF">AUF17_10380</name>
    <name evidence="11" type="ORF">EK398_07550</name>
    <name evidence="10" type="ORF">P7D43_05630</name>
</gene>
<reference evidence="10" key="3">
    <citation type="submission" date="2023-03" db="EMBL/GenBank/DDBJ databases">
        <authorList>
            <person name="Shen W."/>
            <person name="Cai J."/>
        </authorList>
    </citation>
    <scope>NUCLEOTIDE SEQUENCE</scope>
    <source>
        <strain evidence="10">P33-2</strain>
    </source>
</reference>
<organism evidence="12 14">
    <name type="scientific">Enterococcus avium</name>
    <name type="common">Streptococcus avium</name>
    <dbReference type="NCBI Taxonomy" id="33945"/>
    <lineage>
        <taxon>Bacteria</taxon>
        <taxon>Bacillati</taxon>
        <taxon>Bacillota</taxon>
        <taxon>Bacilli</taxon>
        <taxon>Lactobacillales</taxon>
        <taxon>Enterococcaceae</taxon>
        <taxon>Enterococcus</taxon>
    </lineage>
</organism>